<keyword evidence="3" id="KW-1185">Reference proteome</keyword>
<proteinExistence type="predicted"/>
<sequence length="199" mass="21534">MLYLLLLHAPVSEVVPPPEYLQLLADSDIINMAQYTSSSITNLLMSGLIAFRIRKMTKGIGRRKSRYLRVAWLMLETGSLYSASLVLSAVFSGLNHNTTYTMAIAFTVSTTVTGALVDIFPTVIILLVALGKTSDQTTEYSGLAKHNPHQGSLVSTIHFASPPARPQASNSTGGIRTIELQTRSIILDPSEQVDAVGEV</sequence>
<evidence type="ECO:0000313" key="2">
    <source>
        <dbReference type="EMBL" id="KZT24177.1"/>
    </source>
</evidence>
<keyword evidence="1" id="KW-0472">Membrane</keyword>
<protein>
    <submittedName>
        <fullName evidence="2">Uncharacterized protein</fullName>
    </submittedName>
</protein>
<evidence type="ECO:0000313" key="3">
    <source>
        <dbReference type="Proteomes" id="UP000076761"/>
    </source>
</evidence>
<reference evidence="2 3" key="1">
    <citation type="journal article" date="2016" name="Mol. Biol. Evol.">
        <title>Comparative Genomics of Early-Diverging Mushroom-Forming Fungi Provides Insights into the Origins of Lignocellulose Decay Capabilities.</title>
        <authorList>
            <person name="Nagy L.G."/>
            <person name="Riley R."/>
            <person name="Tritt A."/>
            <person name="Adam C."/>
            <person name="Daum C."/>
            <person name="Floudas D."/>
            <person name="Sun H."/>
            <person name="Yadav J.S."/>
            <person name="Pangilinan J."/>
            <person name="Larsson K.H."/>
            <person name="Matsuura K."/>
            <person name="Barry K."/>
            <person name="Labutti K."/>
            <person name="Kuo R."/>
            <person name="Ohm R.A."/>
            <person name="Bhattacharya S.S."/>
            <person name="Shirouzu T."/>
            <person name="Yoshinaga Y."/>
            <person name="Martin F.M."/>
            <person name="Grigoriev I.V."/>
            <person name="Hibbett D.S."/>
        </authorList>
    </citation>
    <scope>NUCLEOTIDE SEQUENCE [LARGE SCALE GENOMIC DNA]</scope>
    <source>
        <strain evidence="2 3">HHB14362 ss-1</strain>
    </source>
</reference>
<dbReference type="EMBL" id="KV425579">
    <property type="protein sequence ID" value="KZT24177.1"/>
    <property type="molecule type" value="Genomic_DNA"/>
</dbReference>
<evidence type="ECO:0000256" key="1">
    <source>
        <dbReference type="SAM" id="Phobius"/>
    </source>
</evidence>
<keyword evidence="1" id="KW-0812">Transmembrane</keyword>
<accession>A0A165RRL8</accession>
<name>A0A165RRL8_9AGAM</name>
<organism evidence="2 3">
    <name type="scientific">Neolentinus lepideus HHB14362 ss-1</name>
    <dbReference type="NCBI Taxonomy" id="1314782"/>
    <lineage>
        <taxon>Eukaryota</taxon>
        <taxon>Fungi</taxon>
        <taxon>Dikarya</taxon>
        <taxon>Basidiomycota</taxon>
        <taxon>Agaricomycotina</taxon>
        <taxon>Agaricomycetes</taxon>
        <taxon>Gloeophyllales</taxon>
        <taxon>Gloeophyllaceae</taxon>
        <taxon>Neolentinus</taxon>
    </lineage>
</organism>
<keyword evidence="1" id="KW-1133">Transmembrane helix</keyword>
<dbReference type="AlphaFoldDB" id="A0A165RRL8"/>
<feature type="transmembrane region" description="Helical" evidence="1">
    <location>
        <begin position="100"/>
        <end position="130"/>
    </location>
</feature>
<dbReference type="Proteomes" id="UP000076761">
    <property type="component" value="Unassembled WGS sequence"/>
</dbReference>
<gene>
    <name evidence="2" type="ORF">NEOLEDRAFT_1179436</name>
</gene>
<dbReference type="InParanoid" id="A0A165RRL8"/>
<feature type="transmembrane region" description="Helical" evidence="1">
    <location>
        <begin position="30"/>
        <end position="51"/>
    </location>
</feature>
<feature type="transmembrane region" description="Helical" evidence="1">
    <location>
        <begin position="72"/>
        <end position="94"/>
    </location>
</feature>